<feature type="region of interest" description="Disordered" evidence="1">
    <location>
        <begin position="361"/>
        <end position="380"/>
    </location>
</feature>
<feature type="compositionally biased region" description="Low complexity" evidence="1">
    <location>
        <begin position="200"/>
        <end position="213"/>
    </location>
</feature>
<dbReference type="Pfam" id="PF13413">
    <property type="entry name" value="HTH_25"/>
    <property type="match status" value="1"/>
</dbReference>
<feature type="domain" description="Cytoskeleton protein RodZ-like C-terminal" evidence="2">
    <location>
        <begin position="305"/>
        <end position="371"/>
    </location>
</feature>
<gene>
    <name evidence="3" type="ORF">Q8791_00470</name>
</gene>
<feature type="compositionally biased region" description="Basic residues" evidence="1">
    <location>
        <begin position="151"/>
        <end position="160"/>
    </location>
</feature>
<dbReference type="InterPro" id="IPR010982">
    <property type="entry name" value="Lambda_DNA-bd_dom_sf"/>
</dbReference>
<proteinExistence type="predicted"/>
<dbReference type="PANTHER" id="PTHR34475">
    <property type="match status" value="1"/>
</dbReference>
<evidence type="ECO:0000256" key="1">
    <source>
        <dbReference type="SAM" id="MobiDB-lite"/>
    </source>
</evidence>
<sequence>MATIGHTLAAARIAAGYTVADLSARTRIRDSVLEGIEEEDFVPCGGDFYARGHIRGLSRALGLDPAPLLAEYDREHASSDAPAFVPLPRHPAASPAAVRAAVAASRNGTVVVGDEEPMAGPVRRFGDDAADPGSNSEQWGHFERTQNLGRGLRRGRTRKEKAKEIEPEEAVAVPEPRSPERRRGTRGIPRVRDEHGTGPGDTRTVPRPTVTETRPGRGEAVRRHWPWAVVGIIILLGVVVGVRTWQDWEGDNPLRTAFESNGGGGTVDSAVLPEEGVEGAGEAAAAPAAKQAVEEPAEFTLGLVSAQRSWIKLTGADGDDLFTGFLLEDEEQEFTAEEGVMLWVGNAGAVQVSIDGKDIGPAGESGEVKEVAIGPDGFDQ</sequence>
<dbReference type="EMBL" id="JAUZMY010000001">
    <property type="protein sequence ID" value="MEE2035695.1"/>
    <property type="molecule type" value="Genomic_DNA"/>
</dbReference>
<name>A0ABU7K0L0_9ACTN</name>
<accession>A0ABU7K0L0</accession>
<feature type="region of interest" description="Disordered" evidence="1">
    <location>
        <begin position="129"/>
        <end position="217"/>
    </location>
</feature>
<keyword evidence="4" id="KW-1185">Reference proteome</keyword>
<dbReference type="Proteomes" id="UP001356095">
    <property type="component" value="Unassembled WGS sequence"/>
</dbReference>
<dbReference type="PANTHER" id="PTHR34475:SF1">
    <property type="entry name" value="CYTOSKELETON PROTEIN RODZ"/>
    <property type="match status" value="1"/>
</dbReference>
<organism evidence="3 4">
    <name type="scientific">Nocardiopsis codii</name>
    <dbReference type="NCBI Taxonomy" id="3065942"/>
    <lineage>
        <taxon>Bacteria</taxon>
        <taxon>Bacillati</taxon>
        <taxon>Actinomycetota</taxon>
        <taxon>Actinomycetes</taxon>
        <taxon>Streptosporangiales</taxon>
        <taxon>Nocardiopsidaceae</taxon>
        <taxon>Nocardiopsis</taxon>
    </lineage>
</organism>
<evidence type="ECO:0000313" key="3">
    <source>
        <dbReference type="EMBL" id="MEE2035695.1"/>
    </source>
</evidence>
<evidence type="ECO:0000313" key="4">
    <source>
        <dbReference type="Proteomes" id="UP001356095"/>
    </source>
</evidence>
<protein>
    <submittedName>
        <fullName evidence="3">Helix-turn-helix domain-containing protein</fullName>
    </submittedName>
</protein>
<dbReference type="Gene3D" id="1.10.260.40">
    <property type="entry name" value="lambda repressor-like DNA-binding domains"/>
    <property type="match status" value="1"/>
</dbReference>
<dbReference type="InterPro" id="IPR050400">
    <property type="entry name" value="Bact_Cytoskel_RodZ"/>
</dbReference>
<dbReference type="Pfam" id="PF13464">
    <property type="entry name" value="RodZ_C"/>
    <property type="match status" value="1"/>
</dbReference>
<reference evidence="3 4" key="1">
    <citation type="submission" date="2023-08" db="EMBL/GenBank/DDBJ databases">
        <authorList>
            <person name="Girao M."/>
            <person name="Carvalho M.F."/>
        </authorList>
    </citation>
    <scope>NUCLEOTIDE SEQUENCE [LARGE SCALE GENOMIC DNA]</scope>
    <source>
        <strain evidence="3 4">CT-R113</strain>
    </source>
</reference>
<dbReference type="RefSeq" id="WP_330089526.1">
    <property type="nucleotide sequence ID" value="NZ_JAUZMY010000001.1"/>
</dbReference>
<evidence type="ECO:0000259" key="2">
    <source>
        <dbReference type="Pfam" id="PF13464"/>
    </source>
</evidence>
<dbReference type="InterPro" id="IPR025194">
    <property type="entry name" value="RodZ-like_C"/>
</dbReference>
<comment type="caution">
    <text evidence="3">The sequence shown here is derived from an EMBL/GenBank/DDBJ whole genome shotgun (WGS) entry which is preliminary data.</text>
</comment>